<reference evidence="1" key="1">
    <citation type="submission" date="2020-09" db="EMBL/GenBank/DDBJ databases">
        <title>Nocardioides sp. strain MJB4 16S ribosomal RNA gene Genome sequencing and assembly.</title>
        <authorList>
            <person name="Kim I."/>
        </authorList>
    </citation>
    <scope>NUCLEOTIDE SEQUENCE</scope>
    <source>
        <strain evidence="1">MJB4</strain>
    </source>
</reference>
<comment type="caution">
    <text evidence="1">The sequence shown here is derived from an EMBL/GenBank/DDBJ whole genome shotgun (WGS) entry which is preliminary data.</text>
</comment>
<gene>
    <name evidence="1" type="ORF">IE331_01850</name>
</gene>
<dbReference type="Proteomes" id="UP000616839">
    <property type="component" value="Unassembled WGS sequence"/>
</dbReference>
<proteinExistence type="predicted"/>
<organism evidence="1 2">
    <name type="scientific">Nocardioides donggukensis</name>
    <dbReference type="NCBI Taxonomy" id="2774019"/>
    <lineage>
        <taxon>Bacteria</taxon>
        <taxon>Bacillati</taxon>
        <taxon>Actinomycetota</taxon>
        <taxon>Actinomycetes</taxon>
        <taxon>Propionibacteriales</taxon>
        <taxon>Nocardioidaceae</taxon>
        <taxon>Nocardioides</taxon>
    </lineage>
</organism>
<accession>A0A927K1V3</accession>
<dbReference type="Gene3D" id="3.40.960.10">
    <property type="entry name" value="VSR Endonuclease"/>
    <property type="match status" value="1"/>
</dbReference>
<evidence type="ECO:0000313" key="2">
    <source>
        <dbReference type="Proteomes" id="UP000616839"/>
    </source>
</evidence>
<name>A0A927K1V3_9ACTN</name>
<sequence>MEVTRALARLGTVATHARLVEATSRGQVRAALESGQIVRLTHGRYALPSVDLARAAAFRVNGVISHLSAALYWEWPVKHQPLEPVVTVPRGRKLTPARREGVDVRWGTLRPDELRRREVTSPLRSVIDCLRTLEPDAALAVGDSALRSGLVTRAEILAAAEELPVQFRGRVRRIGLAADARAENPFESAVRAHGLDVPGLSLVPQQYLPGVGYPDLLDEALGLVVECDSFGFHASRYALQRDCERYNACARLGLVVVRFAWEHAMRDGDYVRATLAAMARQRAGLRAARPGRGRRTP</sequence>
<keyword evidence="2" id="KW-1185">Reference proteome</keyword>
<dbReference type="AlphaFoldDB" id="A0A927K1V3"/>
<evidence type="ECO:0000313" key="1">
    <source>
        <dbReference type="EMBL" id="MBD8868354.1"/>
    </source>
</evidence>
<evidence type="ECO:0008006" key="3">
    <source>
        <dbReference type="Google" id="ProtNLM"/>
    </source>
</evidence>
<dbReference type="EMBL" id="JACYXZ010000001">
    <property type="protein sequence ID" value="MBD8868354.1"/>
    <property type="molecule type" value="Genomic_DNA"/>
</dbReference>
<dbReference type="RefSeq" id="WP_192139934.1">
    <property type="nucleotide sequence ID" value="NZ_JACYXZ010000001.1"/>
</dbReference>
<protein>
    <recommendedName>
        <fullName evidence="3">DUF559 domain-containing protein</fullName>
    </recommendedName>
</protein>